<evidence type="ECO:0000313" key="1">
    <source>
        <dbReference type="EMBL" id="SQC44129.1"/>
    </source>
</evidence>
<evidence type="ECO:0000313" key="2">
    <source>
        <dbReference type="Proteomes" id="UP000251721"/>
    </source>
</evidence>
<organism evidence="1 2">
    <name type="scientific">Klebsiella pneumoniae</name>
    <dbReference type="NCBI Taxonomy" id="573"/>
    <lineage>
        <taxon>Bacteria</taxon>
        <taxon>Pseudomonadati</taxon>
        <taxon>Pseudomonadota</taxon>
        <taxon>Gammaproteobacteria</taxon>
        <taxon>Enterobacterales</taxon>
        <taxon>Enterobacteriaceae</taxon>
        <taxon>Klebsiella/Raoultella group</taxon>
        <taxon>Klebsiella</taxon>
        <taxon>Klebsiella pneumoniae complex</taxon>
    </lineage>
</organism>
<dbReference type="EMBL" id="UAWQ01000016">
    <property type="protein sequence ID" value="SQC44129.1"/>
    <property type="molecule type" value="Genomic_DNA"/>
</dbReference>
<name>A0A2X3H627_KLEPN</name>
<gene>
    <name evidence="1" type="ORF">NCTC13465_02627</name>
</gene>
<proteinExistence type="predicted"/>
<dbReference type="AlphaFoldDB" id="A0A2X3H627"/>
<reference evidence="1 2" key="1">
    <citation type="submission" date="2018-06" db="EMBL/GenBank/DDBJ databases">
        <authorList>
            <consortium name="Pathogen Informatics"/>
            <person name="Doyle S."/>
        </authorList>
    </citation>
    <scope>NUCLEOTIDE SEQUENCE [LARGE SCALE GENOMIC DNA]</scope>
    <source>
        <strain evidence="1 2">NCTC13465</strain>
    </source>
</reference>
<sequence>MARRGVTIEDLASDFNQRAVRIERKPGHNLQTAHGLRFPHPYGLRAVFSLLNRKIDRLKGRRPVMLRPVKFDSAGDPGPEQPYQGWLNHLIVIDEITLFDFVICPVNTAAKLR</sequence>
<protein>
    <submittedName>
        <fullName evidence="1">Uncharacterized protein</fullName>
    </submittedName>
</protein>
<dbReference type="Proteomes" id="UP000251721">
    <property type="component" value="Unassembled WGS sequence"/>
</dbReference>
<accession>A0A2X3H627</accession>